<dbReference type="GO" id="GO:0000105">
    <property type="term" value="P:L-histidine biosynthetic process"/>
    <property type="evidence" value="ECO:0007669"/>
    <property type="project" value="UniProtKB-KW"/>
</dbReference>
<dbReference type="Gene3D" id="3.40.50.10860">
    <property type="entry name" value="Leucine Dehydrogenase, chain A, domain 1"/>
    <property type="match status" value="1"/>
</dbReference>
<feature type="binding site" evidence="12">
    <location>
        <begin position="165"/>
        <end position="167"/>
    </location>
    <ligand>
        <name>NADP(+)</name>
        <dbReference type="ChEBI" id="CHEBI:58349"/>
    </ligand>
</feature>
<dbReference type="Pfam" id="PF02882">
    <property type="entry name" value="THF_DHG_CYH_C"/>
    <property type="match status" value="1"/>
</dbReference>
<feature type="binding site" evidence="12">
    <location>
        <position position="231"/>
    </location>
    <ligand>
        <name>NADP(+)</name>
        <dbReference type="ChEBI" id="CHEBI:58349"/>
    </ligand>
</feature>
<evidence type="ECO:0000313" key="15">
    <source>
        <dbReference type="EMBL" id="AZP36352.1"/>
    </source>
</evidence>
<keyword evidence="4 12" id="KW-0028">Amino-acid biosynthesis</keyword>
<dbReference type="KEGG" id="aade:C3B56_00259"/>
<dbReference type="GO" id="GO:0005829">
    <property type="term" value="C:cytosol"/>
    <property type="evidence" value="ECO:0007669"/>
    <property type="project" value="TreeGrafter"/>
</dbReference>
<evidence type="ECO:0000256" key="7">
    <source>
        <dbReference type="ARBA" id="ARBA00022857"/>
    </source>
</evidence>
<dbReference type="PANTHER" id="PTHR48099">
    <property type="entry name" value="C-1-TETRAHYDROFOLATE SYNTHASE, CYTOPLASMIC-RELATED"/>
    <property type="match status" value="1"/>
</dbReference>
<comment type="catalytic activity">
    <reaction evidence="12">
        <text>(6R)-5,10-methylene-5,6,7,8-tetrahydrofolate + NADP(+) = (6R)-5,10-methenyltetrahydrofolate + NADPH</text>
        <dbReference type="Rhea" id="RHEA:22812"/>
        <dbReference type="ChEBI" id="CHEBI:15636"/>
        <dbReference type="ChEBI" id="CHEBI:57455"/>
        <dbReference type="ChEBI" id="CHEBI:57783"/>
        <dbReference type="ChEBI" id="CHEBI:58349"/>
        <dbReference type="EC" id="1.5.1.5"/>
    </reaction>
</comment>
<dbReference type="EC" id="1.5.1.5" evidence="12"/>
<evidence type="ECO:0000259" key="13">
    <source>
        <dbReference type="Pfam" id="PF00763"/>
    </source>
</evidence>
<dbReference type="Pfam" id="PF00763">
    <property type="entry name" value="THF_DHG_CYH"/>
    <property type="match status" value="1"/>
</dbReference>
<keyword evidence="5 12" id="KW-0658">Purine biosynthesis</keyword>
<keyword evidence="7 12" id="KW-0521">NADP</keyword>
<dbReference type="AlphaFoldDB" id="A0A3Q9CKX0"/>
<name>A0A3Q9CKX0_9ENTR</name>
<dbReference type="Gene3D" id="3.40.50.720">
    <property type="entry name" value="NAD(P)-binding Rossmann-like Domain"/>
    <property type="match status" value="1"/>
</dbReference>
<dbReference type="UniPathway" id="UPA00193"/>
<dbReference type="HAMAP" id="MF_01576">
    <property type="entry name" value="THF_DHG_CYH"/>
    <property type="match status" value="1"/>
</dbReference>
<evidence type="ECO:0000256" key="2">
    <source>
        <dbReference type="ARBA" id="ARBA00011738"/>
    </source>
</evidence>
<comment type="function">
    <text evidence="12">Catalyzes the oxidation of 5,10-methylenetetrahydrofolate to 5,10-methenyltetrahydrofolate and then the hydrolysis of 5,10-methenyltetrahydrofolate to 10-formyltetrahydrofolate.</text>
</comment>
<comment type="subunit">
    <text evidence="2 12">Homodimer.</text>
</comment>
<dbReference type="InterPro" id="IPR036291">
    <property type="entry name" value="NAD(P)-bd_dom_sf"/>
</dbReference>
<dbReference type="InterPro" id="IPR020630">
    <property type="entry name" value="THF_DH/CycHdrlase_cat_dom"/>
</dbReference>
<protein>
    <recommendedName>
        <fullName evidence="12">Bifunctional protein FolD</fullName>
    </recommendedName>
    <domain>
        <recommendedName>
            <fullName evidence="12">Methylenetetrahydrofolate dehydrogenase</fullName>
            <ecNumber evidence="12">1.5.1.5</ecNumber>
        </recommendedName>
    </domain>
    <domain>
        <recommendedName>
            <fullName evidence="12">Methenyltetrahydrofolate cyclohydrolase</fullName>
            <ecNumber evidence="12">3.5.4.9</ecNumber>
        </recommendedName>
    </domain>
</protein>
<keyword evidence="9 12" id="KW-0368">Histidine biosynthesis</keyword>
<dbReference type="SUPFAM" id="SSF51735">
    <property type="entry name" value="NAD(P)-binding Rossmann-fold domains"/>
    <property type="match status" value="1"/>
</dbReference>
<comment type="catalytic activity">
    <reaction evidence="12">
        <text>(6R)-5,10-methenyltetrahydrofolate + H2O = (6R)-10-formyltetrahydrofolate + H(+)</text>
        <dbReference type="Rhea" id="RHEA:23700"/>
        <dbReference type="ChEBI" id="CHEBI:15377"/>
        <dbReference type="ChEBI" id="CHEBI:15378"/>
        <dbReference type="ChEBI" id="CHEBI:57455"/>
        <dbReference type="ChEBI" id="CHEBI:195366"/>
        <dbReference type="EC" id="3.5.4.9"/>
    </reaction>
</comment>
<keyword evidence="11 12" id="KW-0511">Multifunctional enzyme</keyword>
<sequence length="288" mass="32244">MKKILDGKNLSNYIIYNIYKKIQKYKKIGYRLPTLAVILVGNNKSSLLYVKRKHIACKASGIISLAYNLPYSINNNTLLKLIDKLNKDNKIDGILIQFPLPLHINTNKILEIISPEKDVDGLSPYNIGRLCQRIPLLRPCTSLGIITLLSKYKINILGLNTLVIGASNIVGRPMSMELLLSGCTVTIIHRFTKNLSYYVKKADLVIVSVGKINFIYGNIIKYGAIVIDVGINYNYNGDIKGDINFNSVYNKSSYITPVPGGVGPMTISALMYNTFISYKKKINNNYIL</sequence>
<evidence type="ECO:0000256" key="1">
    <source>
        <dbReference type="ARBA" id="ARBA00004777"/>
    </source>
</evidence>
<dbReference type="CDD" id="cd01080">
    <property type="entry name" value="NAD_bind_m-THF_DH_Cyclohyd"/>
    <property type="match status" value="1"/>
</dbReference>
<comment type="caution">
    <text evidence="12">Lacks conserved residue(s) required for the propagation of feature annotation.</text>
</comment>
<keyword evidence="16" id="KW-1185">Reference proteome</keyword>
<dbReference type="GO" id="GO:0009086">
    <property type="term" value="P:methionine biosynthetic process"/>
    <property type="evidence" value="ECO:0007669"/>
    <property type="project" value="UniProtKB-KW"/>
</dbReference>
<evidence type="ECO:0000256" key="6">
    <source>
        <dbReference type="ARBA" id="ARBA00022801"/>
    </source>
</evidence>
<evidence type="ECO:0000256" key="8">
    <source>
        <dbReference type="ARBA" id="ARBA00023002"/>
    </source>
</evidence>
<dbReference type="InterPro" id="IPR046346">
    <property type="entry name" value="Aminoacid_DH-like_N_sf"/>
</dbReference>
<dbReference type="FunFam" id="3.40.50.720:FF:000006">
    <property type="entry name" value="Bifunctional protein FolD"/>
    <property type="match status" value="1"/>
</dbReference>
<dbReference type="PROSITE" id="PS00767">
    <property type="entry name" value="THF_DHG_CYH_2"/>
    <property type="match status" value="1"/>
</dbReference>
<dbReference type="GO" id="GO:0035999">
    <property type="term" value="P:tetrahydrofolate interconversion"/>
    <property type="evidence" value="ECO:0007669"/>
    <property type="project" value="UniProtKB-UniRule"/>
</dbReference>
<evidence type="ECO:0000256" key="11">
    <source>
        <dbReference type="ARBA" id="ARBA00023268"/>
    </source>
</evidence>
<dbReference type="GO" id="GO:0004488">
    <property type="term" value="F:methylenetetrahydrofolate dehydrogenase (NADP+) activity"/>
    <property type="evidence" value="ECO:0007669"/>
    <property type="project" value="UniProtKB-UniRule"/>
</dbReference>
<proteinExistence type="inferred from homology"/>
<evidence type="ECO:0000256" key="12">
    <source>
        <dbReference type="HAMAP-Rule" id="MF_01576"/>
    </source>
</evidence>
<accession>A0A3Q9CKX0</accession>
<dbReference type="GO" id="GO:0004477">
    <property type="term" value="F:methenyltetrahydrofolate cyclohydrolase activity"/>
    <property type="evidence" value="ECO:0007669"/>
    <property type="project" value="UniProtKB-UniRule"/>
</dbReference>
<evidence type="ECO:0000256" key="5">
    <source>
        <dbReference type="ARBA" id="ARBA00022755"/>
    </source>
</evidence>
<evidence type="ECO:0000256" key="9">
    <source>
        <dbReference type="ARBA" id="ARBA00023102"/>
    </source>
</evidence>
<organism evidence="15 16">
    <name type="scientific">Candidatus Annandia adelgestsuga</name>
    <dbReference type="NCBI Taxonomy" id="1302411"/>
    <lineage>
        <taxon>Bacteria</taxon>
        <taxon>Pseudomonadati</taxon>
        <taxon>Pseudomonadota</taxon>
        <taxon>Gammaproteobacteria</taxon>
        <taxon>Enterobacterales</taxon>
        <taxon>Enterobacteriaceae</taxon>
        <taxon>Candidatus Annandia</taxon>
    </lineage>
</organism>
<keyword evidence="3 12" id="KW-0554">One-carbon metabolism</keyword>
<dbReference type="InterPro" id="IPR020631">
    <property type="entry name" value="THF_DH/CycHdrlase_NAD-bd_dom"/>
</dbReference>
<dbReference type="InterPro" id="IPR000672">
    <property type="entry name" value="THF_DH/CycHdrlase"/>
</dbReference>
<reference evidence="15 16" key="1">
    <citation type="journal article" date="2018" name="Genome Biol. Evol.">
        <title>Partnering With a Pest: Genomes of Hemlock Woolly Adelgid Symbionts Reveal Atypical Nutritional Provisioning Patterns in Dual-Obligate Bacteria.</title>
        <authorList>
            <person name="Weglarz K.M."/>
            <person name="Havill N.P."/>
            <person name="Burke G.R."/>
            <person name="von Dohlen C.D."/>
        </authorList>
    </citation>
    <scope>NUCLEOTIDE SEQUENCE [LARGE SCALE GENOMIC DNA]</scope>
    <source>
        <strain evidence="15">ENA</strain>
    </source>
</reference>
<comment type="similarity">
    <text evidence="12">Belongs to the tetrahydrofolate dehydrogenase/cyclohydrolase family.</text>
</comment>
<dbReference type="GO" id="GO:0006164">
    <property type="term" value="P:purine nucleotide biosynthetic process"/>
    <property type="evidence" value="ECO:0007669"/>
    <property type="project" value="UniProtKB-KW"/>
</dbReference>
<dbReference type="InterPro" id="IPR020867">
    <property type="entry name" value="THF_DH/CycHdrlase_CS"/>
</dbReference>
<keyword evidence="6 12" id="KW-0378">Hydrolase</keyword>
<comment type="pathway">
    <text evidence="1 12">One-carbon metabolism; tetrahydrofolate interconversion.</text>
</comment>
<dbReference type="Proteomes" id="UP000274458">
    <property type="component" value="Chromosome"/>
</dbReference>
<dbReference type="PANTHER" id="PTHR48099:SF5">
    <property type="entry name" value="C-1-TETRAHYDROFOLATE SYNTHASE, CYTOPLASMIC"/>
    <property type="match status" value="1"/>
</dbReference>
<keyword evidence="8 12" id="KW-0560">Oxidoreductase</keyword>
<keyword evidence="10 12" id="KW-0486">Methionine biosynthesis</keyword>
<evidence type="ECO:0000313" key="16">
    <source>
        <dbReference type="Proteomes" id="UP000274458"/>
    </source>
</evidence>
<feature type="domain" description="Tetrahydrofolate dehydrogenase/cyclohydrolase catalytic" evidence="13">
    <location>
        <begin position="5"/>
        <end position="120"/>
    </location>
</feature>
<gene>
    <name evidence="12 15" type="primary">folD</name>
    <name evidence="15" type="ORF">C3B56_00259</name>
</gene>
<dbReference type="NCBIfam" id="NF008058">
    <property type="entry name" value="PRK10792.1"/>
    <property type="match status" value="1"/>
</dbReference>
<dbReference type="EC" id="3.5.4.9" evidence="12"/>
<evidence type="ECO:0000256" key="4">
    <source>
        <dbReference type="ARBA" id="ARBA00022605"/>
    </source>
</evidence>
<dbReference type="FunFam" id="3.40.50.10860:FF:000005">
    <property type="entry name" value="C-1-tetrahydrofolate synthase, cytoplasmic, putative"/>
    <property type="match status" value="1"/>
</dbReference>
<feature type="domain" description="Tetrahydrofolate dehydrogenase/cyclohydrolase NAD(P)-binding" evidence="14">
    <location>
        <begin position="139"/>
        <end position="281"/>
    </location>
</feature>
<dbReference type="SUPFAM" id="SSF53223">
    <property type="entry name" value="Aminoacid dehydrogenase-like, N-terminal domain"/>
    <property type="match status" value="1"/>
</dbReference>
<dbReference type="PRINTS" id="PR00085">
    <property type="entry name" value="THFDHDRGNASE"/>
</dbReference>
<evidence type="ECO:0000256" key="10">
    <source>
        <dbReference type="ARBA" id="ARBA00023167"/>
    </source>
</evidence>
<evidence type="ECO:0000256" key="3">
    <source>
        <dbReference type="ARBA" id="ARBA00022563"/>
    </source>
</evidence>
<evidence type="ECO:0000259" key="14">
    <source>
        <dbReference type="Pfam" id="PF02882"/>
    </source>
</evidence>
<dbReference type="EMBL" id="CP026513">
    <property type="protein sequence ID" value="AZP36352.1"/>
    <property type="molecule type" value="Genomic_DNA"/>
</dbReference>